<dbReference type="Pfam" id="PF01478">
    <property type="entry name" value="Peptidase_A24"/>
    <property type="match status" value="1"/>
</dbReference>
<dbReference type="InterPro" id="IPR000045">
    <property type="entry name" value="Prepilin_IV_endopep_pep"/>
</dbReference>
<feature type="transmembrane region" description="Helical" evidence="1">
    <location>
        <begin position="6"/>
        <end position="24"/>
    </location>
</feature>
<evidence type="ECO:0000313" key="4">
    <source>
        <dbReference type="Proteomes" id="UP001239909"/>
    </source>
</evidence>
<dbReference type="RefSeq" id="WP_285671735.1">
    <property type="nucleotide sequence ID" value="NZ_BSYI01000014.1"/>
</dbReference>
<evidence type="ECO:0000259" key="2">
    <source>
        <dbReference type="Pfam" id="PF01478"/>
    </source>
</evidence>
<gene>
    <name evidence="3" type="ORF">LNKW23_21560</name>
</gene>
<organism evidence="3 4">
    <name type="scientific">Paralimibaculum aggregatum</name>
    <dbReference type="NCBI Taxonomy" id="3036245"/>
    <lineage>
        <taxon>Bacteria</taxon>
        <taxon>Pseudomonadati</taxon>
        <taxon>Pseudomonadota</taxon>
        <taxon>Alphaproteobacteria</taxon>
        <taxon>Rhodobacterales</taxon>
        <taxon>Paracoccaceae</taxon>
        <taxon>Paralimibaculum</taxon>
    </lineage>
</organism>
<keyword evidence="4" id="KW-1185">Reference proteome</keyword>
<dbReference type="Gene3D" id="1.20.120.1220">
    <property type="match status" value="1"/>
</dbReference>
<feature type="transmembrane region" description="Helical" evidence="1">
    <location>
        <begin position="31"/>
        <end position="50"/>
    </location>
</feature>
<accession>A0ABQ6LPT1</accession>
<keyword evidence="1" id="KW-1133">Transmembrane helix</keyword>
<feature type="transmembrane region" description="Helical" evidence="1">
    <location>
        <begin position="140"/>
        <end position="162"/>
    </location>
</feature>
<keyword evidence="1" id="KW-0472">Membrane</keyword>
<feature type="transmembrane region" description="Helical" evidence="1">
    <location>
        <begin position="56"/>
        <end position="76"/>
    </location>
</feature>
<evidence type="ECO:0000256" key="1">
    <source>
        <dbReference type="SAM" id="Phobius"/>
    </source>
</evidence>
<dbReference type="Proteomes" id="UP001239909">
    <property type="component" value="Unassembled WGS sequence"/>
</dbReference>
<comment type="caution">
    <text evidence="3">The sequence shown here is derived from an EMBL/GenBank/DDBJ whole genome shotgun (WGS) entry which is preliminary data.</text>
</comment>
<protein>
    <recommendedName>
        <fullName evidence="2">Prepilin type IV endopeptidase peptidase domain-containing protein</fullName>
    </recommendedName>
</protein>
<dbReference type="EMBL" id="BSYI01000014">
    <property type="protein sequence ID" value="GMG82943.1"/>
    <property type="molecule type" value="Genomic_DNA"/>
</dbReference>
<reference evidence="3 4" key="1">
    <citation type="submission" date="2023-04" db="EMBL/GenBank/DDBJ databases">
        <title>Marinoamorphus aggregata gen. nov., sp. Nov., isolate from tissue of brittle star Ophioplocus japonicus.</title>
        <authorList>
            <person name="Kawano K."/>
            <person name="Sawayama S."/>
            <person name="Nakagawa S."/>
        </authorList>
    </citation>
    <scope>NUCLEOTIDE SEQUENCE [LARGE SCALE GENOMIC DNA]</scope>
    <source>
        <strain evidence="3 4">NKW23</strain>
    </source>
</reference>
<feature type="domain" description="Prepilin type IV endopeptidase peptidase" evidence="2">
    <location>
        <begin position="13"/>
        <end position="110"/>
    </location>
</feature>
<evidence type="ECO:0000313" key="3">
    <source>
        <dbReference type="EMBL" id="GMG82943.1"/>
    </source>
</evidence>
<keyword evidence="1" id="KW-0812">Transmembrane</keyword>
<feature type="transmembrane region" description="Helical" evidence="1">
    <location>
        <begin position="88"/>
        <end position="120"/>
    </location>
</feature>
<name>A0ABQ6LPT1_9RHOB</name>
<proteinExistence type="predicted"/>
<sequence length="165" mass="17574">MLSDPALIAAVALLVPLMGIVAYTDTRDLRIPNWTVLAVLGVFLATGSWGLPFETFLWRLGYAAVAFGLSLLLYNVAQGGIGAGDLKLMIVLVPFLSGAILVDFLLIYVAVSVLGSLAFWAARRALKGRSTGWKALDTAVYYPVGVYIGIAITAALFLELVVRLG</sequence>